<name>A0A2S6ILV4_9ACTN</name>
<dbReference type="OrthoDB" id="3180470at2"/>
<keyword evidence="4" id="KW-1185">Reference proteome</keyword>
<dbReference type="Proteomes" id="UP000239485">
    <property type="component" value="Unassembled WGS sequence"/>
</dbReference>
<organism evidence="3 4">
    <name type="scientific">Kineococcus xinjiangensis</name>
    <dbReference type="NCBI Taxonomy" id="512762"/>
    <lineage>
        <taxon>Bacteria</taxon>
        <taxon>Bacillati</taxon>
        <taxon>Actinomycetota</taxon>
        <taxon>Actinomycetes</taxon>
        <taxon>Kineosporiales</taxon>
        <taxon>Kineosporiaceae</taxon>
        <taxon>Kineococcus</taxon>
    </lineage>
</organism>
<feature type="domain" description="Glycosyltransferase 2-like" evidence="2">
    <location>
        <begin position="135"/>
        <end position="309"/>
    </location>
</feature>
<dbReference type="InterPro" id="IPR029044">
    <property type="entry name" value="Nucleotide-diphossugar_trans"/>
</dbReference>
<comment type="caution">
    <text evidence="3">The sequence shown here is derived from an EMBL/GenBank/DDBJ whole genome shotgun (WGS) entry which is preliminary data.</text>
</comment>
<dbReference type="EMBL" id="PTJD01000006">
    <property type="protein sequence ID" value="PPK95214.1"/>
    <property type="molecule type" value="Genomic_DNA"/>
</dbReference>
<sequence length="480" mass="50412">MTGTELPTAQARPRDASRAGRLIGVPAAFEPARIVEVDVSQPLPAVAAAEAGEPQPVCVVVRLCGQPVGMVLLPGPCAPAALAEAVDGELRPALADLAPAHGLAPTALTASGLPHPSCPVRDHREAVRGSGPRITVVVCTRERPESLQRCLDSIAALDYHDLEILVVDNAPRTEATRELCAAAARSVPLRYVREPAAGLSRARNTAIREASGEVIAFLDDDERADPDWLVALAAEFQDPRVGVVSGLVLPAELQTQAQAMFETFGGHSKGRGFARDVFDEDYQRRVQSPLYPRPAFGVGANMAFRVGALHAIDGFDPHLGAGSPTKGAEDTAAITEVMLAGWTAVYAPDAVTWHYHRRDDNALHEQLDGYQRGLGAFYVSLLRRRPSRALAMLKLPLLAFADTRSASAAGASTGADAPAGAADAAAAGAPDAARSPTSPASLLQIARGAGIYLRAAAREPRGPRLVSAAGSRSAPSRRRR</sequence>
<dbReference type="InterPro" id="IPR001173">
    <property type="entry name" value="Glyco_trans_2-like"/>
</dbReference>
<dbReference type="RefSeq" id="WP_104432611.1">
    <property type="nucleotide sequence ID" value="NZ_PTJD01000006.1"/>
</dbReference>
<dbReference type="Gene3D" id="3.90.550.10">
    <property type="entry name" value="Spore Coat Polysaccharide Biosynthesis Protein SpsA, Chain A"/>
    <property type="match status" value="1"/>
</dbReference>
<evidence type="ECO:0000313" key="3">
    <source>
        <dbReference type="EMBL" id="PPK95214.1"/>
    </source>
</evidence>
<protein>
    <submittedName>
        <fullName evidence="3">Glycosyl transferase family 2</fullName>
    </submittedName>
</protein>
<gene>
    <name evidence="3" type="ORF">CLV92_10635</name>
</gene>
<keyword evidence="3" id="KW-0808">Transferase</keyword>
<feature type="region of interest" description="Disordered" evidence="1">
    <location>
        <begin position="459"/>
        <end position="480"/>
    </location>
</feature>
<evidence type="ECO:0000256" key="1">
    <source>
        <dbReference type="SAM" id="MobiDB-lite"/>
    </source>
</evidence>
<dbReference type="PANTHER" id="PTHR43685">
    <property type="entry name" value="GLYCOSYLTRANSFERASE"/>
    <property type="match status" value="1"/>
</dbReference>
<reference evidence="3 4" key="1">
    <citation type="submission" date="2018-02" db="EMBL/GenBank/DDBJ databases">
        <title>Genomic Encyclopedia of Archaeal and Bacterial Type Strains, Phase II (KMG-II): from individual species to whole genera.</title>
        <authorList>
            <person name="Goeker M."/>
        </authorList>
    </citation>
    <scope>NUCLEOTIDE SEQUENCE [LARGE SCALE GENOMIC DNA]</scope>
    <source>
        <strain evidence="3 4">DSM 22857</strain>
    </source>
</reference>
<proteinExistence type="predicted"/>
<dbReference type="InterPro" id="IPR050834">
    <property type="entry name" value="Glycosyltransf_2"/>
</dbReference>
<dbReference type="Pfam" id="PF00535">
    <property type="entry name" value="Glycos_transf_2"/>
    <property type="match status" value="1"/>
</dbReference>
<dbReference type="GO" id="GO:0016740">
    <property type="term" value="F:transferase activity"/>
    <property type="evidence" value="ECO:0007669"/>
    <property type="project" value="UniProtKB-KW"/>
</dbReference>
<accession>A0A2S6ILV4</accession>
<dbReference type="AlphaFoldDB" id="A0A2S6ILV4"/>
<dbReference type="CDD" id="cd00761">
    <property type="entry name" value="Glyco_tranf_GTA_type"/>
    <property type="match status" value="1"/>
</dbReference>
<dbReference type="SUPFAM" id="SSF53448">
    <property type="entry name" value="Nucleotide-diphospho-sugar transferases"/>
    <property type="match status" value="1"/>
</dbReference>
<evidence type="ECO:0000259" key="2">
    <source>
        <dbReference type="Pfam" id="PF00535"/>
    </source>
</evidence>
<dbReference type="PANTHER" id="PTHR43685:SF2">
    <property type="entry name" value="GLYCOSYLTRANSFERASE 2-LIKE DOMAIN-CONTAINING PROTEIN"/>
    <property type="match status" value="1"/>
</dbReference>
<evidence type="ECO:0000313" key="4">
    <source>
        <dbReference type="Proteomes" id="UP000239485"/>
    </source>
</evidence>